<feature type="transmembrane region" description="Helical" evidence="8">
    <location>
        <begin position="264"/>
        <end position="285"/>
    </location>
</feature>
<name>A0A1R1AF33_PAELA</name>
<reference evidence="10 11" key="1">
    <citation type="submission" date="2016-11" db="EMBL/GenBank/DDBJ databases">
        <title>Paenibacillus species isolates.</title>
        <authorList>
            <person name="Beno S.M."/>
        </authorList>
    </citation>
    <scope>NUCLEOTIDE SEQUENCE [LARGE SCALE GENOMIC DNA]</scope>
    <source>
        <strain evidence="10 11">FSL F4-0100</strain>
    </source>
</reference>
<feature type="transmembrane region" description="Helical" evidence="8">
    <location>
        <begin position="362"/>
        <end position="384"/>
    </location>
</feature>
<protein>
    <recommendedName>
        <fullName evidence="9">Major facilitator superfamily (MFS) profile domain-containing protein</fullName>
    </recommendedName>
</protein>
<evidence type="ECO:0000256" key="7">
    <source>
        <dbReference type="ARBA" id="ARBA00023136"/>
    </source>
</evidence>
<keyword evidence="7 8" id="KW-0472">Membrane</keyword>
<evidence type="ECO:0000256" key="5">
    <source>
        <dbReference type="ARBA" id="ARBA00022692"/>
    </source>
</evidence>
<dbReference type="PANTHER" id="PTHR42718:SF9">
    <property type="entry name" value="MAJOR FACILITATOR SUPERFAMILY MULTIDRUG TRANSPORTER MFSC"/>
    <property type="match status" value="1"/>
</dbReference>
<feature type="transmembrane region" description="Helical" evidence="8">
    <location>
        <begin position="305"/>
        <end position="326"/>
    </location>
</feature>
<keyword evidence="5 8" id="KW-0812">Transmembrane</keyword>
<dbReference type="PANTHER" id="PTHR42718">
    <property type="entry name" value="MAJOR FACILITATOR SUPERFAMILY MULTIDRUG TRANSPORTER MFSC"/>
    <property type="match status" value="1"/>
</dbReference>
<dbReference type="PROSITE" id="PS50850">
    <property type="entry name" value="MFS"/>
    <property type="match status" value="1"/>
</dbReference>
<dbReference type="NCBIfam" id="TIGR00711">
    <property type="entry name" value="efflux_EmrB"/>
    <property type="match status" value="1"/>
</dbReference>
<feature type="transmembrane region" description="Helical" evidence="8">
    <location>
        <begin position="56"/>
        <end position="78"/>
    </location>
</feature>
<comment type="subcellular location">
    <subcellularLocation>
        <location evidence="1">Cell membrane</location>
        <topology evidence="1">Multi-pass membrane protein</topology>
    </subcellularLocation>
</comment>
<dbReference type="AlphaFoldDB" id="A0A1R1AF33"/>
<dbReference type="Gene3D" id="1.20.1720.10">
    <property type="entry name" value="Multidrug resistance protein D"/>
    <property type="match status" value="1"/>
</dbReference>
<feature type="transmembrane region" description="Helical" evidence="8">
    <location>
        <begin position="145"/>
        <end position="169"/>
    </location>
</feature>
<dbReference type="Proteomes" id="UP000187074">
    <property type="component" value="Unassembled WGS sequence"/>
</dbReference>
<keyword evidence="3" id="KW-0813">Transport</keyword>
<evidence type="ECO:0000259" key="9">
    <source>
        <dbReference type="PROSITE" id="PS50850"/>
    </source>
</evidence>
<dbReference type="EMBL" id="MRTF01000028">
    <property type="protein sequence ID" value="OME84181.1"/>
    <property type="molecule type" value="Genomic_DNA"/>
</dbReference>
<comment type="caution">
    <text evidence="10">The sequence shown here is derived from an EMBL/GenBank/DDBJ whole genome shotgun (WGS) entry which is preliminary data.</text>
</comment>
<dbReference type="InterPro" id="IPR020846">
    <property type="entry name" value="MFS_dom"/>
</dbReference>
<evidence type="ECO:0000256" key="3">
    <source>
        <dbReference type="ARBA" id="ARBA00022448"/>
    </source>
</evidence>
<dbReference type="RefSeq" id="WP_076326658.1">
    <property type="nucleotide sequence ID" value="NZ_MRTF01000028.1"/>
</dbReference>
<dbReference type="Gene3D" id="1.20.1250.20">
    <property type="entry name" value="MFS general substrate transporter like domains"/>
    <property type="match status" value="1"/>
</dbReference>
<feature type="transmembrane region" description="Helical" evidence="8">
    <location>
        <begin position="338"/>
        <end position="356"/>
    </location>
</feature>
<feature type="domain" description="Major facilitator superfamily (MFS) profile" evidence="9">
    <location>
        <begin position="21"/>
        <end position="466"/>
    </location>
</feature>
<keyword evidence="4" id="KW-1003">Cell membrane</keyword>
<keyword evidence="6 8" id="KW-1133">Transmembrane helix</keyword>
<evidence type="ECO:0000313" key="11">
    <source>
        <dbReference type="Proteomes" id="UP000187074"/>
    </source>
</evidence>
<dbReference type="Pfam" id="PF07690">
    <property type="entry name" value="MFS_1"/>
    <property type="match status" value="1"/>
</dbReference>
<dbReference type="InterPro" id="IPR011701">
    <property type="entry name" value="MFS"/>
</dbReference>
<dbReference type="OrthoDB" id="9816041at2"/>
<feature type="transmembrane region" description="Helical" evidence="8">
    <location>
        <begin position="234"/>
        <end position="252"/>
    </location>
</feature>
<evidence type="ECO:0000313" key="10">
    <source>
        <dbReference type="EMBL" id="OME84181.1"/>
    </source>
</evidence>
<evidence type="ECO:0000256" key="6">
    <source>
        <dbReference type="ARBA" id="ARBA00022989"/>
    </source>
</evidence>
<comment type="similarity">
    <text evidence="2">Belongs to the major facilitator superfamily. EmrB family.</text>
</comment>
<dbReference type="InterPro" id="IPR036259">
    <property type="entry name" value="MFS_trans_sf"/>
</dbReference>
<evidence type="ECO:0000256" key="8">
    <source>
        <dbReference type="SAM" id="Phobius"/>
    </source>
</evidence>
<proteinExistence type="inferred from homology"/>
<feature type="transmembrane region" description="Helical" evidence="8">
    <location>
        <begin position="208"/>
        <end position="228"/>
    </location>
</feature>
<gene>
    <name evidence="10" type="ORF">BK123_33820</name>
</gene>
<feature type="transmembrane region" description="Helical" evidence="8">
    <location>
        <begin position="175"/>
        <end position="196"/>
    </location>
</feature>
<dbReference type="InterPro" id="IPR004638">
    <property type="entry name" value="EmrB-like"/>
</dbReference>
<accession>A0A1R1AF33</accession>
<feature type="transmembrane region" description="Helical" evidence="8">
    <location>
        <begin position="405"/>
        <end position="422"/>
    </location>
</feature>
<dbReference type="GO" id="GO:0022857">
    <property type="term" value="F:transmembrane transporter activity"/>
    <property type="evidence" value="ECO:0007669"/>
    <property type="project" value="InterPro"/>
</dbReference>
<dbReference type="GO" id="GO:0005886">
    <property type="term" value="C:plasma membrane"/>
    <property type="evidence" value="ECO:0007669"/>
    <property type="project" value="UniProtKB-SubCell"/>
</dbReference>
<dbReference type="SUPFAM" id="SSF103473">
    <property type="entry name" value="MFS general substrate transporter"/>
    <property type="match status" value="1"/>
</dbReference>
<feature type="transmembrane region" description="Helical" evidence="8">
    <location>
        <begin position="107"/>
        <end position="133"/>
    </location>
</feature>
<evidence type="ECO:0000256" key="1">
    <source>
        <dbReference type="ARBA" id="ARBA00004651"/>
    </source>
</evidence>
<evidence type="ECO:0000256" key="4">
    <source>
        <dbReference type="ARBA" id="ARBA00022475"/>
    </source>
</evidence>
<feature type="transmembrane region" description="Helical" evidence="8">
    <location>
        <begin position="442"/>
        <end position="462"/>
    </location>
</feature>
<feature type="transmembrane region" description="Helical" evidence="8">
    <location>
        <begin position="12"/>
        <end position="36"/>
    </location>
</feature>
<sequence>MTSSGKQSAKLAPIPFILWGQAIIIVLGAFTSMLSSTMLNTALPSIAASLHTSSSIAQWIATGYFLSLAAGVPLSAWLSRKLGPTKLWLISLVLFMVFSILCAESKGIYMLIICRVLQGLSGGLLVPAGQIITSIAAGPKRLGRVVSIVGIAVVVAPTLGTTLSSAILSSLSWPWLFWINIPLGIAAFFAGLKWLPKIEVSEAGKFDWIGFLFVLSGVPLLIYGVTSIGNTANAVPIGTIIIGAVLIIGFILRSLKRDKPILQLRLFGNGVFSVAAVVMFLGGAINFGAQLLLPHYLTDVRHLSLLTASQLILPQVIGTAVGFPLAGRFTDRYGAGRLIFTGGIIMMISMLSLIFIEVNAGTTWVALVFFIWGLGTALATVPAMTAGLTTVAPDQIPDSSPILNMLQRIGASIGTALITLLYTKNLTSGLDQAHTLVVFKNVVWVLLGSILVLLISSLTLILRENKNTRANT</sequence>
<evidence type="ECO:0000256" key="2">
    <source>
        <dbReference type="ARBA" id="ARBA00008537"/>
    </source>
</evidence>
<organism evidence="10 11">
    <name type="scientific">Paenibacillus lautus</name>
    <name type="common">Bacillus lautus</name>
    <dbReference type="NCBI Taxonomy" id="1401"/>
    <lineage>
        <taxon>Bacteria</taxon>
        <taxon>Bacillati</taxon>
        <taxon>Bacillota</taxon>
        <taxon>Bacilli</taxon>
        <taxon>Bacillales</taxon>
        <taxon>Paenibacillaceae</taxon>
        <taxon>Paenibacillus</taxon>
    </lineage>
</organism>